<organism evidence="2 3">
    <name type="scientific">Heligmosomoides polygyrus</name>
    <name type="common">Parasitic roundworm</name>
    <dbReference type="NCBI Taxonomy" id="6339"/>
    <lineage>
        <taxon>Eukaryota</taxon>
        <taxon>Metazoa</taxon>
        <taxon>Ecdysozoa</taxon>
        <taxon>Nematoda</taxon>
        <taxon>Chromadorea</taxon>
        <taxon>Rhabditida</taxon>
        <taxon>Rhabditina</taxon>
        <taxon>Rhabditomorpha</taxon>
        <taxon>Strongyloidea</taxon>
        <taxon>Heligmosomidae</taxon>
        <taxon>Heligmosomoides</taxon>
    </lineage>
</organism>
<proteinExistence type="predicted"/>
<dbReference type="Gene3D" id="2.130.10.10">
    <property type="entry name" value="YVTN repeat-like/Quinoprotein amine dehydrogenase"/>
    <property type="match status" value="1"/>
</dbReference>
<sequence>MLWESDEEGASPVCAYRCAQPATAVAACGSNDAIIAVGLQDGSVLLLSKNGDHLDVRASLFAPAVPVDSAITRIRVNPVKRDELAVAGTDGKLRLLRLRYGDIS</sequence>
<reference evidence="1 2" key="1">
    <citation type="submission" date="2018-11" db="EMBL/GenBank/DDBJ databases">
        <authorList>
            <consortium name="Pathogen Informatics"/>
        </authorList>
    </citation>
    <scope>NUCLEOTIDE SEQUENCE [LARGE SCALE GENOMIC DNA]</scope>
</reference>
<dbReference type="InterPro" id="IPR015943">
    <property type="entry name" value="WD40/YVTN_repeat-like_dom_sf"/>
</dbReference>
<dbReference type="EMBL" id="UZAH01035815">
    <property type="protein sequence ID" value="VDP42732.1"/>
    <property type="molecule type" value="Genomic_DNA"/>
</dbReference>
<keyword evidence="2" id="KW-1185">Reference proteome</keyword>
<name>A0A183GN14_HELPZ</name>
<evidence type="ECO:0000313" key="2">
    <source>
        <dbReference type="Proteomes" id="UP000050761"/>
    </source>
</evidence>
<dbReference type="WBParaSite" id="HPBE_0002408401-mRNA-1">
    <property type="protein sequence ID" value="HPBE_0002408401-mRNA-1"/>
    <property type="gene ID" value="HPBE_0002408401"/>
</dbReference>
<gene>
    <name evidence="1" type="ORF">HPBE_LOCUS24083</name>
</gene>
<reference evidence="3" key="2">
    <citation type="submission" date="2019-09" db="UniProtKB">
        <authorList>
            <consortium name="WormBaseParasite"/>
        </authorList>
    </citation>
    <scope>IDENTIFICATION</scope>
</reference>
<dbReference type="OrthoDB" id="27911at2759"/>
<dbReference type="AlphaFoldDB" id="A0A183GN14"/>
<accession>A0A3P8CUW4</accession>
<evidence type="ECO:0000313" key="1">
    <source>
        <dbReference type="EMBL" id="VDP42732.1"/>
    </source>
</evidence>
<dbReference type="SUPFAM" id="SSF50978">
    <property type="entry name" value="WD40 repeat-like"/>
    <property type="match status" value="1"/>
</dbReference>
<dbReference type="InterPro" id="IPR036322">
    <property type="entry name" value="WD40_repeat_dom_sf"/>
</dbReference>
<accession>A0A183GN14</accession>
<evidence type="ECO:0000313" key="3">
    <source>
        <dbReference type="WBParaSite" id="HPBE_0002408401-mRNA-1"/>
    </source>
</evidence>
<dbReference type="Proteomes" id="UP000050761">
    <property type="component" value="Unassembled WGS sequence"/>
</dbReference>
<protein>
    <submittedName>
        <fullName evidence="3">WD_REPEATS_REGION domain-containing protein</fullName>
    </submittedName>
</protein>